<feature type="compositionally biased region" description="Low complexity" evidence="1">
    <location>
        <begin position="539"/>
        <end position="557"/>
    </location>
</feature>
<feature type="region of interest" description="Disordered" evidence="1">
    <location>
        <begin position="318"/>
        <end position="367"/>
    </location>
</feature>
<dbReference type="CDD" id="cd22756">
    <property type="entry name" value="OTU_OTUD3-like"/>
    <property type="match status" value="1"/>
</dbReference>
<accession>A0A316VZJ0</accession>
<dbReference type="RefSeq" id="XP_025370019.1">
    <property type="nucleotide sequence ID" value="XM_025513809.1"/>
</dbReference>
<feature type="compositionally biased region" description="Acidic residues" evidence="1">
    <location>
        <begin position="461"/>
        <end position="471"/>
    </location>
</feature>
<feature type="compositionally biased region" description="Basic and acidic residues" evidence="1">
    <location>
        <begin position="218"/>
        <end position="229"/>
    </location>
</feature>
<dbReference type="STRING" id="1522189.A0A316VZJ0"/>
<dbReference type="InParanoid" id="A0A316VZJ0"/>
<dbReference type="Proteomes" id="UP000245783">
    <property type="component" value="Unassembled WGS sequence"/>
</dbReference>
<feature type="region of interest" description="Disordered" evidence="1">
    <location>
        <begin position="415"/>
        <end position="560"/>
    </location>
</feature>
<dbReference type="PANTHER" id="PTHR12419">
    <property type="entry name" value="OTU DOMAIN CONTAINING PROTEIN"/>
    <property type="match status" value="1"/>
</dbReference>
<feature type="compositionally biased region" description="Low complexity" evidence="1">
    <location>
        <begin position="272"/>
        <end position="285"/>
    </location>
</feature>
<feature type="domain" description="OTU" evidence="2">
    <location>
        <begin position="109"/>
        <end position="315"/>
    </location>
</feature>
<proteinExistence type="predicted"/>
<dbReference type="AlphaFoldDB" id="A0A316VZJ0"/>
<dbReference type="SUPFAM" id="SSF54001">
    <property type="entry name" value="Cysteine proteinases"/>
    <property type="match status" value="1"/>
</dbReference>
<sequence length="664" mass="71133">MPPRKTGRSVASAAGPRRTLPKRAGRQTGSSAGNDAQSEASTSSQTIEGMGSGRKSKSSSATNRRHPVPGRGNNGERVTRSSGARLTNGLEDPAQVEKELNAQLRNMRLYAVNTMGDGNCLFRALSDQFYGFPDYHAVIREEVCNYLAAKPEKFAGFLDVEKTFEDYVRGMRTNGTYGGHLELSAFSQLFQKEIKIMQPGLVYIVSPVDDSEAPSASAERERREAERQRIQQAIPIGTETPLLSERDVRRRRRERKASNVPNGSISDLGLDASTSANPSASTSKAVEPQPKAAEAWGPLYIAYHNWEHYSSIRNVDGPHKGLPRIKERPASSASQGGPIHEPNATSADAPESTDPTSEEELLMRSTDSTMTVTRARFYIRQHGSWENALEAWQAAAMADAADAELQAAGEMLISPAQDSSATCLSPRSDRSGSVGNEEDAAQSSSAASVDLATSAATTVAESDDDDPEYESDDKAPQISEQGQRLAGKAPKRAASRDLVREQGSANVSGRSRVAKKRSQTPPADDGWVDTVSRRPKLLGSSSPSAASAGSGSASATSVGTRIATLSVSDETSRLLGSANLDESVAASMKASGKERPLTAKQKREAARQMRAQRNDAANRARMQSRRRKVLGEGFDNAQKLAEGETDADSARGSESGIGLLEVHI</sequence>
<dbReference type="GeneID" id="37035679"/>
<keyword evidence="4" id="KW-1185">Reference proteome</keyword>
<dbReference type="InterPro" id="IPR050704">
    <property type="entry name" value="Peptidase_C85-like"/>
</dbReference>
<organism evidence="3 4">
    <name type="scientific">Ceraceosorus guamensis</name>
    <dbReference type="NCBI Taxonomy" id="1522189"/>
    <lineage>
        <taxon>Eukaryota</taxon>
        <taxon>Fungi</taxon>
        <taxon>Dikarya</taxon>
        <taxon>Basidiomycota</taxon>
        <taxon>Ustilaginomycotina</taxon>
        <taxon>Exobasidiomycetes</taxon>
        <taxon>Ceraceosorales</taxon>
        <taxon>Ceraceosoraceae</taxon>
        <taxon>Ceraceosorus</taxon>
    </lineage>
</organism>
<reference evidence="3 4" key="1">
    <citation type="journal article" date="2018" name="Mol. Biol. Evol.">
        <title>Broad Genomic Sampling Reveals a Smut Pathogenic Ancestry of the Fungal Clade Ustilaginomycotina.</title>
        <authorList>
            <person name="Kijpornyongpan T."/>
            <person name="Mondo S.J."/>
            <person name="Barry K."/>
            <person name="Sandor L."/>
            <person name="Lee J."/>
            <person name="Lipzen A."/>
            <person name="Pangilinan J."/>
            <person name="LaButti K."/>
            <person name="Hainaut M."/>
            <person name="Henrissat B."/>
            <person name="Grigoriev I.V."/>
            <person name="Spatafora J.W."/>
            <person name="Aime M.C."/>
        </authorList>
    </citation>
    <scope>NUCLEOTIDE SEQUENCE [LARGE SCALE GENOMIC DNA]</scope>
    <source>
        <strain evidence="3 4">MCA 4658</strain>
    </source>
</reference>
<dbReference type="PANTHER" id="PTHR12419:SF7">
    <property type="entry name" value="OTU DOMAIN-CONTAINING PROTEIN 3"/>
    <property type="match status" value="1"/>
</dbReference>
<name>A0A316VZJ0_9BASI</name>
<dbReference type="OrthoDB" id="415023at2759"/>
<dbReference type="EMBL" id="KZ819375">
    <property type="protein sequence ID" value="PWN42859.1"/>
    <property type="molecule type" value="Genomic_DNA"/>
</dbReference>
<feature type="region of interest" description="Disordered" evidence="1">
    <location>
        <begin position="586"/>
        <end position="664"/>
    </location>
</feature>
<feature type="compositionally biased region" description="Basic and acidic residues" evidence="1">
    <location>
        <begin position="591"/>
        <end position="618"/>
    </location>
</feature>
<dbReference type="GO" id="GO:0004843">
    <property type="term" value="F:cysteine-type deubiquitinase activity"/>
    <property type="evidence" value="ECO:0007669"/>
    <property type="project" value="TreeGrafter"/>
</dbReference>
<feature type="compositionally biased region" description="Polar residues" evidence="1">
    <location>
        <begin position="27"/>
        <end position="47"/>
    </location>
</feature>
<dbReference type="Gene3D" id="3.90.70.80">
    <property type="match status" value="1"/>
</dbReference>
<evidence type="ECO:0000313" key="3">
    <source>
        <dbReference type="EMBL" id="PWN42859.1"/>
    </source>
</evidence>
<feature type="region of interest" description="Disordered" evidence="1">
    <location>
        <begin position="1"/>
        <end position="94"/>
    </location>
</feature>
<dbReference type="GO" id="GO:0016579">
    <property type="term" value="P:protein deubiquitination"/>
    <property type="evidence" value="ECO:0007669"/>
    <property type="project" value="TreeGrafter"/>
</dbReference>
<evidence type="ECO:0000256" key="1">
    <source>
        <dbReference type="SAM" id="MobiDB-lite"/>
    </source>
</evidence>
<dbReference type="InterPro" id="IPR003323">
    <property type="entry name" value="OTU_dom"/>
</dbReference>
<feature type="compositionally biased region" description="Basic and acidic residues" evidence="1">
    <location>
        <begin position="318"/>
        <end position="329"/>
    </location>
</feature>
<gene>
    <name evidence="3" type="ORF">IE81DRAFT_322997</name>
</gene>
<dbReference type="InterPro" id="IPR038765">
    <property type="entry name" value="Papain-like_cys_pep_sf"/>
</dbReference>
<dbReference type="PROSITE" id="PS50802">
    <property type="entry name" value="OTU"/>
    <property type="match status" value="1"/>
</dbReference>
<dbReference type="Pfam" id="PF02338">
    <property type="entry name" value="OTU"/>
    <property type="match status" value="1"/>
</dbReference>
<evidence type="ECO:0000313" key="4">
    <source>
        <dbReference type="Proteomes" id="UP000245783"/>
    </source>
</evidence>
<feature type="compositionally biased region" description="Polar residues" evidence="1">
    <location>
        <begin position="416"/>
        <end position="425"/>
    </location>
</feature>
<feature type="region of interest" description="Disordered" evidence="1">
    <location>
        <begin position="213"/>
        <end position="289"/>
    </location>
</feature>
<protein>
    <submittedName>
        <fullName evidence="3">OTU-domain-containing protein</fullName>
    </submittedName>
</protein>
<evidence type="ECO:0000259" key="2">
    <source>
        <dbReference type="PROSITE" id="PS50802"/>
    </source>
</evidence>